<name>F3Z035_DESAF</name>
<keyword evidence="3" id="KW-1185">Reference proteome</keyword>
<protein>
    <submittedName>
        <fullName evidence="2">Uncharacterized protein</fullName>
    </submittedName>
</protein>
<keyword evidence="1" id="KW-0812">Transmembrane</keyword>
<evidence type="ECO:0000313" key="2">
    <source>
        <dbReference type="EMBL" id="EGJ52064.1"/>
    </source>
</evidence>
<keyword evidence="1" id="KW-0472">Membrane</keyword>
<feature type="transmembrane region" description="Helical" evidence="1">
    <location>
        <begin position="55"/>
        <end position="80"/>
    </location>
</feature>
<dbReference type="HOGENOM" id="CLU_1728402_0_0_7"/>
<dbReference type="AlphaFoldDB" id="F3Z035"/>
<evidence type="ECO:0000256" key="1">
    <source>
        <dbReference type="SAM" id="Phobius"/>
    </source>
</evidence>
<dbReference type="EMBL" id="CP003221">
    <property type="protein sequence ID" value="EGJ52064.1"/>
    <property type="molecule type" value="Genomic_DNA"/>
</dbReference>
<evidence type="ECO:0000313" key="3">
    <source>
        <dbReference type="Proteomes" id="UP000007844"/>
    </source>
</evidence>
<sequence>MQAHNDFSIRNMLARLKAMNPIEISIVLFALFSFCLALLRFLNVLGTLTNASPDLAVFIYILLLHSIYLTCPAILLWLIFDTRSIEGFIAAIGFSTVGAILHGLDAGLLDDALAHFKKADHFILSIQITLICVISFARSLSKWKRASNISN</sequence>
<dbReference type="KEGG" id="daf:Desaf_3788"/>
<reference evidence="2 3" key="1">
    <citation type="journal article" date="2011" name="J. Bacteriol.">
        <title>Genome sequence of the mercury-methylating and pleomorphic Desulfovibrio africanus Strain Walvis Bay.</title>
        <authorList>
            <person name="Brown S.D."/>
            <person name="Wall J.D."/>
            <person name="Kucken A.M."/>
            <person name="Gilmour C.C."/>
            <person name="Podar M."/>
            <person name="Brandt C.C."/>
            <person name="Teshima H."/>
            <person name="Detter J.C."/>
            <person name="Han C.S."/>
            <person name="Land M.L."/>
            <person name="Lucas S."/>
            <person name="Han J."/>
            <person name="Pennacchio L."/>
            <person name="Nolan M."/>
            <person name="Pitluck S."/>
            <person name="Woyke T."/>
            <person name="Goodwin L."/>
            <person name="Palumbo A.V."/>
            <person name="Elias D.A."/>
        </authorList>
    </citation>
    <scope>NUCLEOTIDE SEQUENCE [LARGE SCALE GENOMIC DNA]</scope>
    <source>
        <strain evidence="2 3">Walvis Bay</strain>
    </source>
</reference>
<keyword evidence="1" id="KW-1133">Transmembrane helix</keyword>
<proteinExistence type="predicted"/>
<accession>F3Z035</accession>
<gene>
    <name evidence="2" type="ORF">Desaf_3788</name>
</gene>
<feature type="transmembrane region" description="Helical" evidence="1">
    <location>
        <begin position="121"/>
        <end position="140"/>
    </location>
</feature>
<dbReference type="Proteomes" id="UP000007844">
    <property type="component" value="Chromosome"/>
</dbReference>
<feature type="transmembrane region" description="Helical" evidence="1">
    <location>
        <begin position="87"/>
        <end position="109"/>
    </location>
</feature>
<organism evidence="2 3">
    <name type="scientific">Desulfocurvibacter africanus subsp. africanus str. Walvis Bay</name>
    <dbReference type="NCBI Taxonomy" id="690850"/>
    <lineage>
        <taxon>Bacteria</taxon>
        <taxon>Pseudomonadati</taxon>
        <taxon>Thermodesulfobacteriota</taxon>
        <taxon>Desulfovibrionia</taxon>
        <taxon>Desulfovibrionales</taxon>
        <taxon>Desulfovibrionaceae</taxon>
        <taxon>Desulfocurvibacter</taxon>
    </lineage>
</organism>
<feature type="transmembrane region" description="Helical" evidence="1">
    <location>
        <begin position="21"/>
        <end position="43"/>
    </location>
</feature>
<dbReference type="RefSeq" id="WP_014261659.1">
    <property type="nucleotide sequence ID" value="NC_016629.1"/>
</dbReference>